<evidence type="ECO:0008006" key="2">
    <source>
        <dbReference type="Google" id="ProtNLM"/>
    </source>
</evidence>
<protein>
    <recommendedName>
        <fullName evidence="2">PHP domain-containing protein</fullName>
    </recommendedName>
</protein>
<accession>X1HZB2</accession>
<gene>
    <name evidence="1" type="ORF">S03H2_44031</name>
</gene>
<organism evidence="1">
    <name type="scientific">marine sediment metagenome</name>
    <dbReference type="NCBI Taxonomy" id="412755"/>
    <lineage>
        <taxon>unclassified sequences</taxon>
        <taxon>metagenomes</taxon>
        <taxon>ecological metagenomes</taxon>
    </lineage>
</organism>
<dbReference type="SUPFAM" id="SSF89550">
    <property type="entry name" value="PHP domain-like"/>
    <property type="match status" value="1"/>
</dbReference>
<evidence type="ECO:0000313" key="1">
    <source>
        <dbReference type="EMBL" id="GAH74802.1"/>
    </source>
</evidence>
<reference evidence="1" key="1">
    <citation type="journal article" date="2014" name="Front. Microbiol.">
        <title>High frequency of phylogenetically diverse reductive dehalogenase-homologous genes in deep subseafloor sedimentary metagenomes.</title>
        <authorList>
            <person name="Kawai M."/>
            <person name="Futagami T."/>
            <person name="Toyoda A."/>
            <person name="Takaki Y."/>
            <person name="Nishi S."/>
            <person name="Hori S."/>
            <person name="Arai W."/>
            <person name="Tsubouchi T."/>
            <person name="Morono Y."/>
            <person name="Uchiyama I."/>
            <person name="Ito T."/>
            <person name="Fujiyama A."/>
            <person name="Inagaki F."/>
            <person name="Takami H."/>
        </authorList>
    </citation>
    <scope>NUCLEOTIDE SEQUENCE</scope>
    <source>
        <strain evidence="1">Expedition CK06-06</strain>
    </source>
</reference>
<dbReference type="EMBL" id="BARU01027509">
    <property type="protein sequence ID" value="GAH74802.1"/>
    <property type="molecule type" value="Genomic_DNA"/>
</dbReference>
<name>X1HZB2_9ZZZZ</name>
<proteinExistence type="predicted"/>
<dbReference type="AlphaFoldDB" id="X1HZB2"/>
<dbReference type="InterPro" id="IPR016195">
    <property type="entry name" value="Pol/histidinol_Pase-like"/>
</dbReference>
<sequence>MILFEYLQGVETIAFVKNIINFWRGTSRNMGKFPILGLAHFDPSYFIYENLDILVSFLKEYNIYFEFNPSYPNFYASKNQMFFDKLREANIPVAIGCDSHGITSLNNIEEPLEIICYYNLENNFRSLIKDLKNKFNPDIGSNSQEKT</sequence>
<comment type="caution">
    <text evidence="1">The sequence shown here is derived from an EMBL/GenBank/DDBJ whole genome shotgun (WGS) entry which is preliminary data.</text>
</comment>
<dbReference type="Gene3D" id="3.20.20.140">
    <property type="entry name" value="Metal-dependent hydrolases"/>
    <property type="match status" value="1"/>
</dbReference>